<dbReference type="Gene3D" id="3.40.50.10490">
    <property type="entry name" value="Glucose-6-phosphate isomerase like protein, domain 1"/>
    <property type="match status" value="1"/>
</dbReference>
<dbReference type="Gene3D" id="1.10.8.1080">
    <property type="match status" value="1"/>
</dbReference>
<name>A0A809RIW5_9BACT</name>
<dbReference type="SUPFAM" id="SSF53697">
    <property type="entry name" value="SIS domain"/>
    <property type="match status" value="1"/>
</dbReference>
<reference evidence="4" key="1">
    <citation type="journal article" name="DNA Res.">
        <title>The physiological potential of anammox bacteria as revealed by their core genome structure.</title>
        <authorList>
            <person name="Okubo T."/>
            <person name="Toyoda A."/>
            <person name="Fukuhara K."/>
            <person name="Uchiyama I."/>
            <person name="Harigaya Y."/>
            <person name="Kuroiwa M."/>
            <person name="Suzuki T."/>
            <person name="Murakami Y."/>
            <person name="Suwa Y."/>
            <person name="Takami H."/>
        </authorList>
    </citation>
    <scope>NUCLEOTIDE SEQUENCE</scope>
    <source>
        <strain evidence="4">317325-2</strain>
    </source>
</reference>
<gene>
    <name evidence="4" type="ORF">NPRO_20400</name>
</gene>
<dbReference type="InterPro" id="IPR040190">
    <property type="entry name" value="MURQ/GCKR"/>
</dbReference>
<dbReference type="InterPro" id="IPR046348">
    <property type="entry name" value="SIS_dom_sf"/>
</dbReference>
<dbReference type="GO" id="GO:0097367">
    <property type="term" value="F:carbohydrate derivative binding"/>
    <property type="evidence" value="ECO:0007669"/>
    <property type="project" value="InterPro"/>
</dbReference>
<protein>
    <submittedName>
        <fullName evidence="4">N-acetylmuramic acid 6-phosphate etherase</fullName>
    </submittedName>
</protein>
<proteinExistence type="predicted"/>
<dbReference type="PROSITE" id="PS01272">
    <property type="entry name" value="GCKR"/>
    <property type="match status" value="1"/>
</dbReference>
<dbReference type="NCBIfam" id="NF003915">
    <property type="entry name" value="PRK05441.1"/>
    <property type="match status" value="1"/>
</dbReference>
<dbReference type="Proteomes" id="UP000662873">
    <property type="component" value="Chromosome"/>
</dbReference>
<sequence>MSTESRNPRSYGLDHMSAEEIVRLMDEEEYSVLRALQKVQPLLAQAVERVAGAFASGGRIVYVGAGTSGRIAAADAAEMPPTFGVDPKRFVALVAGGPAAAGSAVEDMEDDEHMAIEMLNELDLSLDDVVIGVAASGKTPFTISAIRHANQKGVWTCGIANNKNTPLVKEATLGIVLDTGPEVLTGSTRLKAGTAQKLALNRISTGAMVLSGKVIENLMVDVTPKNSKLKQRCIRIVRELTNATEEEARHELERCNWDTRCVVERLREGARR</sequence>
<evidence type="ECO:0000313" key="5">
    <source>
        <dbReference type="Proteomes" id="UP000662873"/>
    </source>
</evidence>
<dbReference type="PANTHER" id="PTHR10088:SF4">
    <property type="entry name" value="GLUCOKINASE REGULATORY PROTEIN"/>
    <property type="match status" value="1"/>
</dbReference>
<accession>A0A809RIW5</accession>
<evidence type="ECO:0000313" key="4">
    <source>
        <dbReference type="EMBL" id="BBO24445.1"/>
    </source>
</evidence>
<evidence type="ECO:0000256" key="2">
    <source>
        <dbReference type="ARBA" id="ARBA00023277"/>
    </source>
</evidence>
<dbReference type="KEGG" id="npy:NPRO_20400"/>
<dbReference type="GO" id="GO:0016803">
    <property type="term" value="F:ether hydrolase activity"/>
    <property type="evidence" value="ECO:0007669"/>
    <property type="project" value="TreeGrafter"/>
</dbReference>
<dbReference type="GO" id="GO:0046348">
    <property type="term" value="P:amino sugar catabolic process"/>
    <property type="evidence" value="ECO:0007669"/>
    <property type="project" value="InterPro"/>
</dbReference>
<evidence type="ECO:0000256" key="1">
    <source>
        <dbReference type="ARBA" id="ARBA00023239"/>
    </source>
</evidence>
<dbReference type="InterPro" id="IPR005486">
    <property type="entry name" value="Glucokinase_regulatory_CS"/>
</dbReference>
<organism evidence="4 5">
    <name type="scientific">Candidatus Nitrosymbiomonas proteolyticus</name>
    <dbReference type="NCBI Taxonomy" id="2608984"/>
    <lineage>
        <taxon>Bacteria</taxon>
        <taxon>Bacillati</taxon>
        <taxon>Armatimonadota</taxon>
        <taxon>Armatimonadota incertae sedis</taxon>
        <taxon>Candidatus Nitrosymbiomonas</taxon>
    </lineage>
</organism>
<dbReference type="PROSITE" id="PS51464">
    <property type="entry name" value="SIS"/>
    <property type="match status" value="1"/>
</dbReference>
<dbReference type="GO" id="GO:0016835">
    <property type="term" value="F:carbon-oxygen lyase activity"/>
    <property type="evidence" value="ECO:0007669"/>
    <property type="project" value="InterPro"/>
</dbReference>
<dbReference type="CDD" id="cd05007">
    <property type="entry name" value="SIS_Etherase"/>
    <property type="match status" value="1"/>
</dbReference>
<dbReference type="NCBIfam" id="NF009222">
    <property type="entry name" value="PRK12570.1"/>
    <property type="match status" value="1"/>
</dbReference>
<dbReference type="PANTHER" id="PTHR10088">
    <property type="entry name" value="GLUCOKINASE REGULATORY PROTEIN"/>
    <property type="match status" value="1"/>
</dbReference>
<dbReference type="InterPro" id="IPR005488">
    <property type="entry name" value="Etherase_MurQ"/>
</dbReference>
<feature type="domain" description="SIS" evidence="3">
    <location>
        <begin position="50"/>
        <end position="213"/>
    </location>
</feature>
<dbReference type="InterPro" id="IPR001347">
    <property type="entry name" value="SIS_dom"/>
</dbReference>
<keyword evidence="2" id="KW-0119">Carbohydrate metabolism</keyword>
<dbReference type="GO" id="GO:0009254">
    <property type="term" value="P:peptidoglycan turnover"/>
    <property type="evidence" value="ECO:0007669"/>
    <property type="project" value="TreeGrafter"/>
</dbReference>
<evidence type="ECO:0000259" key="3">
    <source>
        <dbReference type="PROSITE" id="PS51464"/>
    </source>
</evidence>
<keyword evidence="1" id="KW-0456">Lyase</keyword>
<dbReference type="AlphaFoldDB" id="A0A809RIW5"/>
<dbReference type="EMBL" id="AP021858">
    <property type="protein sequence ID" value="BBO24445.1"/>
    <property type="molecule type" value="Genomic_DNA"/>
</dbReference>
<dbReference type="Pfam" id="PF22645">
    <property type="entry name" value="GKRP_SIS_N"/>
    <property type="match status" value="1"/>
</dbReference>